<dbReference type="SMART" id="SM00848">
    <property type="entry name" value="Inhibitor_I29"/>
    <property type="match status" value="1"/>
</dbReference>
<evidence type="ECO:0000259" key="11">
    <source>
        <dbReference type="SMART" id="SM00848"/>
    </source>
</evidence>
<evidence type="ECO:0000313" key="13">
    <source>
        <dbReference type="Proteomes" id="UP001177023"/>
    </source>
</evidence>
<dbReference type="InterPro" id="IPR013128">
    <property type="entry name" value="Peptidase_C1A"/>
</dbReference>
<evidence type="ECO:0000256" key="4">
    <source>
        <dbReference type="ARBA" id="ARBA00022807"/>
    </source>
</evidence>
<dbReference type="InterPro" id="IPR003961">
    <property type="entry name" value="FN3_dom"/>
</dbReference>
<dbReference type="SMART" id="SM00060">
    <property type="entry name" value="FN3"/>
    <property type="match status" value="3"/>
</dbReference>
<dbReference type="Pfam" id="PF08246">
    <property type="entry name" value="Inhibitor_I29"/>
    <property type="match status" value="1"/>
</dbReference>
<dbReference type="EMBL" id="CATQJA010001534">
    <property type="protein sequence ID" value="CAJ0567679.1"/>
    <property type="molecule type" value="Genomic_DNA"/>
</dbReference>
<evidence type="ECO:0000256" key="8">
    <source>
        <dbReference type="SAM" id="SignalP"/>
    </source>
</evidence>
<name>A0AA36CET0_9BILA</name>
<dbReference type="PRINTS" id="PR00705">
    <property type="entry name" value="PAPAIN"/>
</dbReference>
<evidence type="ECO:0000256" key="1">
    <source>
        <dbReference type="ARBA" id="ARBA00008455"/>
    </source>
</evidence>
<evidence type="ECO:0000313" key="12">
    <source>
        <dbReference type="EMBL" id="CAJ0567679.1"/>
    </source>
</evidence>
<keyword evidence="13" id="KW-1185">Reference proteome</keyword>
<feature type="domain" description="Fibronectin type-III" evidence="9">
    <location>
        <begin position="338"/>
        <end position="423"/>
    </location>
</feature>
<dbReference type="SUPFAM" id="SSF54001">
    <property type="entry name" value="Cysteine proteinases"/>
    <property type="match status" value="1"/>
</dbReference>
<dbReference type="InterPro" id="IPR013201">
    <property type="entry name" value="Prot_inhib_I29"/>
</dbReference>
<dbReference type="InterPro" id="IPR036116">
    <property type="entry name" value="FN3_sf"/>
</dbReference>
<keyword evidence="4" id="KW-0788">Thiol protease</keyword>
<dbReference type="InterPro" id="IPR025661">
    <property type="entry name" value="Pept_asp_AS"/>
</dbReference>
<evidence type="ECO:0000256" key="3">
    <source>
        <dbReference type="ARBA" id="ARBA00022801"/>
    </source>
</evidence>
<keyword evidence="6" id="KW-1015">Disulfide bond</keyword>
<keyword evidence="3" id="KW-0378">Hydrolase</keyword>
<evidence type="ECO:0000259" key="9">
    <source>
        <dbReference type="SMART" id="SM00060"/>
    </source>
</evidence>
<evidence type="ECO:0000256" key="2">
    <source>
        <dbReference type="ARBA" id="ARBA00022670"/>
    </source>
</evidence>
<dbReference type="SUPFAM" id="SSF49265">
    <property type="entry name" value="Fibronectin type III"/>
    <property type="match status" value="2"/>
</dbReference>
<proteinExistence type="inferred from homology"/>
<dbReference type="GO" id="GO:0006508">
    <property type="term" value="P:proteolysis"/>
    <property type="evidence" value="ECO:0007669"/>
    <property type="project" value="UniProtKB-KW"/>
</dbReference>
<dbReference type="AlphaFoldDB" id="A0AA36CET0"/>
<dbReference type="InterPro" id="IPR000169">
    <property type="entry name" value="Pept_cys_AS"/>
</dbReference>
<protein>
    <submittedName>
        <fullName evidence="12">Uncharacterized protein</fullName>
    </submittedName>
</protein>
<dbReference type="CDD" id="cd02248">
    <property type="entry name" value="Peptidase_C1A"/>
    <property type="match status" value="1"/>
</dbReference>
<dbReference type="FunFam" id="3.90.70.10:FF:000103">
    <property type="entry name" value="Hypothetical LOC496748"/>
    <property type="match status" value="1"/>
</dbReference>
<gene>
    <name evidence="12" type="ORF">MSPICULIGERA_LOCUS6221</name>
</gene>
<feature type="domain" description="Peptidase C1A papain C-terminal" evidence="10">
    <location>
        <begin position="670"/>
        <end position="889"/>
    </location>
</feature>
<dbReference type="Pfam" id="PF00112">
    <property type="entry name" value="Peptidase_C1"/>
    <property type="match status" value="1"/>
</dbReference>
<feature type="transmembrane region" description="Helical" evidence="7">
    <location>
        <begin position="524"/>
        <end position="542"/>
    </location>
</feature>
<keyword evidence="7" id="KW-0472">Membrane</keyword>
<comment type="similarity">
    <text evidence="1">Belongs to the peptidase C1 family.</text>
</comment>
<reference evidence="12" key="1">
    <citation type="submission" date="2023-06" db="EMBL/GenBank/DDBJ databases">
        <authorList>
            <person name="Delattre M."/>
        </authorList>
    </citation>
    <scope>NUCLEOTIDE SEQUENCE</scope>
    <source>
        <strain evidence="12">AF72</strain>
    </source>
</reference>
<dbReference type="InterPro" id="IPR000668">
    <property type="entry name" value="Peptidase_C1A_C"/>
</dbReference>
<evidence type="ECO:0000256" key="6">
    <source>
        <dbReference type="ARBA" id="ARBA00023157"/>
    </source>
</evidence>
<keyword evidence="7" id="KW-1133">Transmembrane helix</keyword>
<dbReference type="Gene3D" id="3.90.70.10">
    <property type="entry name" value="Cysteine proteinases"/>
    <property type="match status" value="1"/>
</dbReference>
<keyword evidence="2" id="KW-0645">Protease</keyword>
<keyword evidence="5" id="KW-0865">Zymogen</keyword>
<feature type="domain" description="Cathepsin propeptide inhibitor" evidence="11">
    <location>
        <begin position="580"/>
        <end position="637"/>
    </location>
</feature>
<dbReference type="PROSITE" id="PS00640">
    <property type="entry name" value="THIOL_PROTEASE_ASN"/>
    <property type="match status" value="1"/>
</dbReference>
<dbReference type="CDD" id="cd00063">
    <property type="entry name" value="FN3"/>
    <property type="match status" value="1"/>
</dbReference>
<feature type="domain" description="Fibronectin type-III" evidence="9">
    <location>
        <begin position="229"/>
        <end position="311"/>
    </location>
</feature>
<feature type="domain" description="Fibronectin type-III" evidence="9">
    <location>
        <begin position="139"/>
        <end position="210"/>
    </location>
</feature>
<evidence type="ECO:0000256" key="7">
    <source>
        <dbReference type="SAM" id="Phobius"/>
    </source>
</evidence>
<sequence length="890" mass="101065">MRRLQLLSLLLCLIPYLSAFTVIPYIQIDYAHYFRLAQCEAKCSEKYGTLSRKVLNDGTIHEFFNVSGNEVKHCEMGCQQNRRMKKLSKPSKEALDDGMKFWQASPASTEKIGSSPILSVDLLCQTPASMDSDFDETITGRLGLELKRGSVSPTRYIVQWKQRTKESKTHDETQWITASVEHEPIVNVEGMLSGLLYRFQVTAIGPSGRLGDAVTSDWIAATNSKTEIPPFDGLLIAKNGYDSDHGVNTLITWPKSSENSCGYRITYSNSTHITTKDSEVDSSAGILLTNLEFDAAYTVQIRSLGAKLDDSIVSLPISSSFKTFSCSQIHGRGSINCPPEPVDEFKVEVHVNGTVNLSWRPIAGVDNILTYRIEYYAQENEPKCDSMTRTIYLKAAADTATISVDPGCRYTVKLTNFDLIGREAAIEREFSVNLSRPLLSFPLNWQILLTIFLFCLVLFVICLLKCTLSARCRQKVNEKKNKLVGEFAKIKPGMDGKSTEQLWIPDPDLEQYSKDQRKKRASRFFQVVIGTVLAGCVLYYLMAVDRKNYEDQFDGVEYEQGIEMEKAQFEELYDLYSEQFKDFMKRYARDYESGEETMDRFKTYMKNMEEAEKLNRERKYGGEYGENDMADWTDEEFKKILLPVTFYKKLRSEATFIQKNPPQMEQAAALPDHLDWREKNGVSPVKAQGKCGSCWAFAATATVESAWLIKDGKYRNLSEQTLLDCDFSNNACDGGDEDKAFRFIHRTGLAFNKDLPYVAHRQNSCELVHKETTKIKIAYFLHQDEYAMRQWMVNFGPVNVGMSVTQPMRSYKCNTTECGVFTPDPWECKNKVIGLHALLAVGYGTDPVTKEDYWIIKNSWGSDWGDHGFIKFRRGQNACGIEDEPVGIMA</sequence>
<dbReference type="SMART" id="SM00645">
    <property type="entry name" value="Pept_C1"/>
    <property type="match status" value="1"/>
</dbReference>
<keyword evidence="7" id="KW-0812">Transmembrane</keyword>
<dbReference type="PROSITE" id="PS00139">
    <property type="entry name" value="THIOL_PROTEASE_CYS"/>
    <property type="match status" value="1"/>
</dbReference>
<dbReference type="Proteomes" id="UP001177023">
    <property type="component" value="Unassembled WGS sequence"/>
</dbReference>
<accession>A0AA36CET0</accession>
<evidence type="ECO:0000259" key="10">
    <source>
        <dbReference type="SMART" id="SM00645"/>
    </source>
</evidence>
<organism evidence="12 13">
    <name type="scientific">Mesorhabditis spiculigera</name>
    <dbReference type="NCBI Taxonomy" id="96644"/>
    <lineage>
        <taxon>Eukaryota</taxon>
        <taxon>Metazoa</taxon>
        <taxon>Ecdysozoa</taxon>
        <taxon>Nematoda</taxon>
        <taxon>Chromadorea</taxon>
        <taxon>Rhabditida</taxon>
        <taxon>Rhabditina</taxon>
        <taxon>Rhabditomorpha</taxon>
        <taxon>Rhabditoidea</taxon>
        <taxon>Rhabditidae</taxon>
        <taxon>Mesorhabditinae</taxon>
        <taxon>Mesorhabditis</taxon>
    </lineage>
</organism>
<dbReference type="GO" id="GO:0008234">
    <property type="term" value="F:cysteine-type peptidase activity"/>
    <property type="evidence" value="ECO:0007669"/>
    <property type="project" value="UniProtKB-KW"/>
</dbReference>
<comment type="caution">
    <text evidence="12">The sequence shown here is derived from an EMBL/GenBank/DDBJ whole genome shotgun (WGS) entry which is preliminary data.</text>
</comment>
<feature type="transmembrane region" description="Helical" evidence="7">
    <location>
        <begin position="443"/>
        <end position="464"/>
    </location>
</feature>
<dbReference type="PROSITE" id="PS00639">
    <property type="entry name" value="THIOL_PROTEASE_HIS"/>
    <property type="match status" value="1"/>
</dbReference>
<feature type="chain" id="PRO_5041356271" evidence="8">
    <location>
        <begin position="20"/>
        <end position="890"/>
    </location>
</feature>
<dbReference type="PANTHER" id="PTHR12411">
    <property type="entry name" value="CYSTEINE PROTEASE FAMILY C1-RELATED"/>
    <property type="match status" value="1"/>
</dbReference>
<feature type="non-terminal residue" evidence="12">
    <location>
        <position position="890"/>
    </location>
</feature>
<evidence type="ECO:0000256" key="5">
    <source>
        <dbReference type="ARBA" id="ARBA00023145"/>
    </source>
</evidence>
<dbReference type="InterPro" id="IPR038765">
    <property type="entry name" value="Papain-like_cys_pep_sf"/>
</dbReference>
<dbReference type="InterPro" id="IPR025660">
    <property type="entry name" value="Pept_his_AS"/>
</dbReference>
<dbReference type="InterPro" id="IPR039417">
    <property type="entry name" value="Peptidase_C1A_papain-like"/>
</dbReference>
<keyword evidence="8" id="KW-0732">Signal</keyword>
<feature type="signal peptide" evidence="8">
    <location>
        <begin position="1"/>
        <end position="19"/>
    </location>
</feature>